<dbReference type="Gene3D" id="3.40.50.300">
    <property type="entry name" value="P-loop containing nucleotide triphosphate hydrolases"/>
    <property type="match status" value="1"/>
</dbReference>
<protein>
    <recommendedName>
        <fullName evidence="1">CobQ/CobB/MinD/ParA nucleotide binding domain-containing protein</fullName>
    </recommendedName>
</protein>
<dbReference type="InterPro" id="IPR027417">
    <property type="entry name" value="P-loop_NTPase"/>
</dbReference>
<sequence length="275" mass="31365">MQHKRQRIQGEDAPGAVCYDFQGKGYSQRVQPDISRRKTMSDIFYEPDKKFSDILNEKKNFLFIGEAGSGKTEIVLNVAAWLAEHGDGSKVDVFDMDQTKPLFRSRDMEEQFAEKGVEIHYQVQYLDAPTRVGGIEVSLMSDNYTIMDIGGGEQAARAAGTVAHILKRTNSVPVYIINPYRPWTKNIESLDLTMGTILRAVRLDRIYLLGNPNVGYTTEASEFMEGLDRIDDLLKDFTKVSSACVRRELYDQVKDKTDKDVFPLDLYMTYSWVDR</sequence>
<evidence type="ECO:0000313" key="2">
    <source>
        <dbReference type="EMBL" id="MST69550.1"/>
    </source>
</evidence>
<dbReference type="EMBL" id="VUNB01000006">
    <property type="protein sequence ID" value="MST69550.1"/>
    <property type="molecule type" value="Genomic_DNA"/>
</dbReference>
<proteinExistence type="predicted"/>
<comment type="caution">
    <text evidence="2">The sequence shown here is derived from an EMBL/GenBank/DDBJ whole genome shotgun (WGS) entry which is preliminary data.</text>
</comment>
<evidence type="ECO:0000259" key="1">
    <source>
        <dbReference type="Pfam" id="PF01656"/>
    </source>
</evidence>
<gene>
    <name evidence="2" type="ORF">FYJ66_08130</name>
</gene>
<dbReference type="SUPFAM" id="SSF52540">
    <property type="entry name" value="P-loop containing nucleoside triphosphate hydrolases"/>
    <property type="match status" value="1"/>
</dbReference>
<organism evidence="2">
    <name type="scientific">Baileyella intestinalis</name>
    <dbReference type="NCBI Taxonomy" id="2606709"/>
    <lineage>
        <taxon>Bacteria</taxon>
        <taxon>Bacillati</taxon>
        <taxon>Bacillota</taxon>
        <taxon>Clostridia</taxon>
        <taxon>Peptostreptococcales</taxon>
        <taxon>Anaerovoracaceae</taxon>
        <taxon>Baileyella</taxon>
    </lineage>
</organism>
<dbReference type="AlphaFoldDB" id="A0A6A8M9Z5"/>
<dbReference type="Pfam" id="PF01656">
    <property type="entry name" value="CbiA"/>
    <property type="match status" value="1"/>
</dbReference>
<feature type="domain" description="CobQ/CobB/MinD/ParA nucleotide binding" evidence="1">
    <location>
        <begin position="66"/>
        <end position="186"/>
    </location>
</feature>
<accession>A0A6A8M9Z5</accession>
<name>A0A6A8M9Z5_9FIRM</name>
<dbReference type="InterPro" id="IPR002586">
    <property type="entry name" value="CobQ/CobB/MinD/ParA_Nub-bd_dom"/>
</dbReference>
<reference evidence="2" key="1">
    <citation type="submission" date="2019-09" db="EMBL/GenBank/DDBJ databases">
        <title>In-depth cultivation of the pig gut microbiome towards novel bacterial diversity and tailored functional studies.</title>
        <authorList>
            <person name="Wylensek D."/>
            <person name="Hitch T.C.A."/>
            <person name="Clavel T."/>
        </authorList>
    </citation>
    <scope>NUCLEOTIDE SEQUENCE</scope>
    <source>
        <strain evidence="2">RF-744-FAT-WT-3</strain>
    </source>
</reference>